<dbReference type="InterPro" id="IPR053956">
    <property type="entry name" value="NPC1_MLD"/>
</dbReference>
<evidence type="ECO:0000256" key="16">
    <source>
        <dbReference type="ARBA" id="ARBA00023166"/>
    </source>
</evidence>
<reference evidence="23" key="1">
    <citation type="submission" date="2020-05" db="EMBL/GenBank/DDBJ databases">
        <title>Phylogenomic resolution of chytrid fungi.</title>
        <authorList>
            <person name="Stajich J.E."/>
            <person name="Amses K."/>
            <person name="Simmons R."/>
            <person name="Seto K."/>
            <person name="Myers J."/>
            <person name="Bonds A."/>
            <person name="Quandt C.A."/>
            <person name="Barry K."/>
            <person name="Liu P."/>
            <person name="Grigoriev I."/>
            <person name="Longcore J.E."/>
            <person name="James T.Y."/>
        </authorList>
    </citation>
    <scope>NUCLEOTIDE SEQUENCE</scope>
    <source>
        <strain evidence="23">JEL0476</strain>
    </source>
</reference>
<dbReference type="InterPro" id="IPR015943">
    <property type="entry name" value="WD40/YVTN_repeat-like_dom_sf"/>
</dbReference>
<dbReference type="Pfam" id="PF00400">
    <property type="entry name" value="WD40"/>
    <property type="match status" value="1"/>
</dbReference>
<dbReference type="GO" id="GO:0032934">
    <property type="term" value="F:sterol binding"/>
    <property type="evidence" value="ECO:0007669"/>
    <property type="project" value="InterPro"/>
</dbReference>
<keyword evidence="10" id="KW-0256">Endoplasmic reticulum</keyword>
<evidence type="ECO:0000256" key="14">
    <source>
        <dbReference type="ARBA" id="ARBA00023121"/>
    </source>
</evidence>
<comment type="subcellular location">
    <subcellularLocation>
        <location evidence="2">Cytoplasmic vesicle</location>
        <location evidence="2">COPII-coated vesicle membrane</location>
        <topology evidence="2">Multi-pass membrane protein</topology>
    </subcellularLocation>
    <subcellularLocation>
        <location evidence="1">Endoplasmic reticulum membrane</location>
        <topology evidence="1">Multi-pass membrane protein</topology>
    </subcellularLocation>
    <subcellularLocation>
        <location evidence="3">Golgi apparatus membrane</location>
        <topology evidence="3">Multi-pass membrane protein</topology>
    </subcellularLocation>
</comment>
<keyword evidence="7" id="KW-0853">WD repeat</keyword>
<feature type="compositionally biased region" description="Polar residues" evidence="20">
    <location>
        <begin position="9"/>
        <end position="23"/>
    </location>
</feature>
<evidence type="ECO:0000256" key="1">
    <source>
        <dbReference type="ARBA" id="ARBA00004477"/>
    </source>
</evidence>
<evidence type="ECO:0000256" key="2">
    <source>
        <dbReference type="ARBA" id="ARBA00004557"/>
    </source>
</evidence>
<evidence type="ECO:0000256" key="7">
    <source>
        <dbReference type="ARBA" id="ARBA00022574"/>
    </source>
</evidence>
<feature type="transmembrane region" description="Helical" evidence="21">
    <location>
        <begin position="294"/>
        <end position="316"/>
    </location>
</feature>
<dbReference type="PANTHER" id="PTHR46378">
    <property type="entry name" value="STEROL REGULATORY ELEMENT-BINDING PROTEIN CLEAVAGE-ACTIVATING PROTEIN"/>
    <property type="match status" value="1"/>
</dbReference>
<evidence type="ECO:0000313" key="24">
    <source>
        <dbReference type="Proteomes" id="UP001211065"/>
    </source>
</evidence>
<dbReference type="GO" id="GO:0045540">
    <property type="term" value="P:regulation of cholesterol biosynthetic process"/>
    <property type="evidence" value="ECO:0007669"/>
    <property type="project" value="TreeGrafter"/>
</dbReference>
<dbReference type="Proteomes" id="UP001211065">
    <property type="component" value="Unassembled WGS sequence"/>
</dbReference>
<feature type="region of interest" description="Disordered" evidence="20">
    <location>
        <begin position="1"/>
        <end position="23"/>
    </location>
</feature>
<evidence type="ECO:0000256" key="3">
    <source>
        <dbReference type="ARBA" id="ARBA00004653"/>
    </source>
</evidence>
<evidence type="ECO:0000313" key="23">
    <source>
        <dbReference type="EMBL" id="KAJ3223277.1"/>
    </source>
</evidence>
<dbReference type="SUPFAM" id="SSF82866">
    <property type="entry name" value="Multidrug efflux transporter AcrB transmembrane domain"/>
    <property type="match status" value="1"/>
</dbReference>
<dbReference type="InterPro" id="IPR000731">
    <property type="entry name" value="SSD"/>
</dbReference>
<keyword evidence="18" id="KW-0753">Steroid metabolism</keyword>
<evidence type="ECO:0000256" key="4">
    <source>
        <dbReference type="ARBA" id="ARBA00007410"/>
    </source>
</evidence>
<evidence type="ECO:0000256" key="12">
    <source>
        <dbReference type="ARBA" id="ARBA00023034"/>
    </source>
</evidence>
<dbReference type="SMART" id="SM00320">
    <property type="entry name" value="WD40"/>
    <property type="match status" value="3"/>
</dbReference>
<keyword evidence="14" id="KW-0446">Lipid-binding</keyword>
<evidence type="ECO:0000259" key="22">
    <source>
        <dbReference type="PROSITE" id="PS50156"/>
    </source>
</evidence>
<dbReference type="InterPro" id="IPR053958">
    <property type="entry name" value="HMGCR/SNAP/NPC1-like_SSD"/>
</dbReference>
<dbReference type="Pfam" id="PF22314">
    <property type="entry name" value="NPC1_MLD"/>
    <property type="match status" value="1"/>
</dbReference>
<protein>
    <recommendedName>
        <fullName evidence="5">Sterol regulatory element-binding protein cleavage-activating protein</fullName>
    </recommendedName>
</protein>
<proteinExistence type="inferred from homology"/>
<organism evidence="23 24">
    <name type="scientific">Clydaea vesicula</name>
    <dbReference type="NCBI Taxonomy" id="447962"/>
    <lineage>
        <taxon>Eukaryota</taxon>
        <taxon>Fungi</taxon>
        <taxon>Fungi incertae sedis</taxon>
        <taxon>Chytridiomycota</taxon>
        <taxon>Chytridiomycota incertae sedis</taxon>
        <taxon>Chytridiomycetes</taxon>
        <taxon>Lobulomycetales</taxon>
        <taxon>Lobulomycetaceae</taxon>
        <taxon>Clydaea</taxon>
    </lineage>
</organism>
<sequence>MQDGRNWEQETSTEPSKFWESPSSRAPIQEELFLEKYGSKPFLHLEQLFLNSTLTMNNNSPGVLVHESLLLALDLQERISTKKVSCHNKTHLCQLSDICFKPLRDRGCLVQSPLEYWSYSKISIETDKNLLNTLSKKEILSSFNIPVPRQSVLGGIKSEKDENGNVKILAANELVLTYFLEQGYNQTNENDPTKMEDYIVIWDRIIQSVISDYEINAPLSVFKTSIKINDEVLYKSTLQSWRSGEEVKHLYYEYGGSNIFTGEFSILLVSYILVFVYISLVMSKVDLVKSKFGLGLTAVVMIFSSLFMSVGLWELLGINSMLVPWEVLPFLVIAIGVENILVLTNSVVSTSLDLPVKERVGLGGEMFILLMGSLINIRALQEFCLFAAVSIVIDYFLQITFFISVLSIDIRRLELFELHKLSRAQNQNYSASKVKENYYENKHKNWKNLFFKRIQDKICSWSTLVIVLIMVLIGFGIYGSTVPLNEVDLTVRKVQNETEFSMSDTADVFWSVINPSHSARYVEIRPPLYITFTKELSLVNAQLNNTANVVANGNDKPLPHINIQSQIDEKLTRLQSSPPTLSIIIVVLSLVLIVLLSVAVTSCLYYVTRGTSSLYRFHWTHLPTQPRFFNNSNCKWPIQQVKVKDIWGGSWRDVERLSLSDSVEALCWETNTKNNITNFDLKKDVYANVGGYSLSGIYEKIGFAFSDDSVFCWNVSCTEKQCHLLSTKISSAITNAKIVCLEISQKKTLANEVSNTNGYVALALSDGVLELLPLPENRFQKIEWTTCTLKPSNNFRPTCIHIDNLNSRIIVGSEDGSIHVWQIPEDFDGYSSPLTEEFRYKKFKCQNFAITKILTDAKSVLLIAGAKDGSIFFWDYENAKMSLHIESKTSFEESLVAKNQTTFNGLRKRHVASEQEAVKGDGTGNNENKENFFGHSSSITNIVVHQVKETFSTCTYILVTSSLDENVLFWELEMTSEVNGGVVSHLNRRGSLSKTAKPSSPLSPGQLNTTPLEYFPATSKVGIQNIICSAKSLGKIYQFGCKTIAFNGSVIVGVRRNFVHEENDTGNWNWQVWMVNLDSREEGKLRVCRTIHISQDVLFKGTSSTQLFNDRSSTSPNSNKLRNFFFGEESVESNDESEVLIAPNVPFVVNHEENFFLNRENGDGEVVLIKRTDCWGEFEEEISLNVTRGRQDDFVVNLKVSDLEDSDGWYTDDSDEVENLKKTAKMQALKKQKMLEEEKKQFPVLFVRSIQATVWGFAFTFGNYVKICTFN</sequence>
<dbReference type="GO" id="GO:0012507">
    <property type="term" value="C:ER to Golgi transport vesicle membrane"/>
    <property type="evidence" value="ECO:0007669"/>
    <property type="project" value="UniProtKB-SubCell"/>
</dbReference>
<dbReference type="GO" id="GO:0032936">
    <property type="term" value="C:SREBP-SCAP complex"/>
    <property type="evidence" value="ECO:0007669"/>
    <property type="project" value="TreeGrafter"/>
</dbReference>
<keyword evidence="13" id="KW-0443">Lipid metabolism</keyword>
<evidence type="ECO:0000256" key="17">
    <source>
        <dbReference type="ARBA" id="ARBA00023180"/>
    </source>
</evidence>
<dbReference type="PANTHER" id="PTHR46378:SF1">
    <property type="entry name" value="STEROL REGULATORY ELEMENT-BINDING PROTEIN CLEAVAGE-ACTIVATING PROTEIN"/>
    <property type="match status" value="1"/>
</dbReference>
<feature type="transmembrane region" description="Helical" evidence="21">
    <location>
        <begin position="458"/>
        <end position="478"/>
    </location>
</feature>
<name>A0AAD5XX95_9FUNG</name>
<feature type="transmembrane region" description="Helical" evidence="21">
    <location>
        <begin position="385"/>
        <end position="408"/>
    </location>
</feature>
<keyword evidence="6" id="KW-0153">Cholesterol metabolism</keyword>
<feature type="transmembrane region" description="Helical" evidence="21">
    <location>
        <begin position="328"/>
        <end position="348"/>
    </location>
</feature>
<gene>
    <name evidence="23" type="ORF">HK099_001318</name>
</gene>
<evidence type="ECO:0000256" key="19">
    <source>
        <dbReference type="ARBA" id="ARBA00045958"/>
    </source>
</evidence>
<evidence type="ECO:0000256" key="13">
    <source>
        <dbReference type="ARBA" id="ARBA00023098"/>
    </source>
</evidence>
<comment type="function">
    <text evidence="19">Escort protein required for cholesterol as well as lipid homeostasis. Regulates export of the SCAP-SREBP complex from the endoplasmic reticulum to the Golgi upon low cholesterol, thereby regulating the processing of sterol regulatory element-binding proteins (SREBPs) SREBF1/SREBP1 and SREBF2/SREBP2. At high sterol concentrations, formation of a ternary complex with INSIG (INSIG1 or INSIG2) leads to mask the ER export signal in SCAP, promoting retention of the complex in the endoplasmic reticulum. Low sterol concentrations trigger release of INSIG, a conformational change in the SSD domain of SCAP, unmasking of the ER export signal, promoting recruitment into COPII-coated vesicles and transport of the SCAP-SREBP to the Golgi: in the Golgi, SREBPs are then processed, releasing the transcription factor fragment of SREBPs from the membrane, its import into the nucleus and up-regulation of LDLR, INSIG1 and the mevalonate pathway. Binds cholesterol via its SSD domain.</text>
</comment>
<keyword evidence="15 21" id="KW-0472">Membrane</keyword>
<evidence type="ECO:0000256" key="11">
    <source>
        <dbReference type="ARBA" id="ARBA00022989"/>
    </source>
</evidence>
<comment type="similarity">
    <text evidence="4">Belongs to the WD repeat SCAP family.</text>
</comment>
<evidence type="ECO:0000256" key="20">
    <source>
        <dbReference type="SAM" id="MobiDB-lite"/>
    </source>
</evidence>
<keyword evidence="11 21" id="KW-1133">Transmembrane helix</keyword>
<dbReference type="Gene3D" id="2.130.10.10">
    <property type="entry name" value="YVTN repeat-like/Quinoprotein amine dehydrogenase"/>
    <property type="match status" value="1"/>
</dbReference>
<evidence type="ECO:0000256" key="18">
    <source>
        <dbReference type="ARBA" id="ARBA00023221"/>
    </source>
</evidence>
<dbReference type="AlphaFoldDB" id="A0AAD5XX95"/>
<accession>A0AAD5XX95</accession>
<keyword evidence="8 21" id="KW-0812">Transmembrane</keyword>
<dbReference type="EMBL" id="JADGJW010000136">
    <property type="protein sequence ID" value="KAJ3223277.1"/>
    <property type="molecule type" value="Genomic_DNA"/>
</dbReference>
<evidence type="ECO:0000256" key="6">
    <source>
        <dbReference type="ARBA" id="ARBA00022548"/>
    </source>
</evidence>
<evidence type="ECO:0000256" key="9">
    <source>
        <dbReference type="ARBA" id="ARBA00022737"/>
    </source>
</evidence>
<evidence type="ECO:0000256" key="21">
    <source>
        <dbReference type="SAM" id="Phobius"/>
    </source>
</evidence>
<dbReference type="InterPro" id="IPR036322">
    <property type="entry name" value="WD40_repeat_dom_sf"/>
</dbReference>
<feature type="domain" description="SSD" evidence="22">
    <location>
        <begin position="263"/>
        <end position="408"/>
    </location>
</feature>
<dbReference type="GO" id="GO:0008203">
    <property type="term" value="P:cholesterol metabolic process"/>
    <property type="evidence" value="ECO:0007669"/>
    <property type="project" value="UniProtKB-KW"/>
</dbReference>
<feature type="transmembrane region" description="Helical" evidence="21">
    <location>
        <begin position="264"/>
        <end position="282"/>
    </location>
</feature>
<dbReference type="InterPro" id="IPR030225">
    <property type="entry name" value="SCAP"/>
</dbReference>
<feature type="transmembrane region" description="Helical" evidence="21">
    <location>
        <begin position="581"/>
        <end position="607"/>
    </location>
</feature>
<dbReference type="Pfam" id="PF12349">
    <property type="entry name" value="Sterol-sensing"/>
    <property type="match status" value="1"/>
</dbReference>
<comment type="caution">
    <text evidence="23">The sequence shown here is derived from an EMBL/GenBank/DDBJ whole genome shotgun (WGS) entry which is preliminary data.</text>
</comment>
<keyword evidence="24" id="KW-1185">Reference proteome</keyword>
<evidence type="ECO:0000256" key="8">
    <source>
        <dbReference type="ARBA" id="ARBA00022692"/>
    </source>
</evidence>
<dbReference type="PROSITE" id="PS50156">
    <property type="entry name" value="SSD"/>
    <property type="match status" value="1"/>
</dbReference>
<dbReference type="InterPro" id="IPR001680">
    <property type="entry name" value="WD40_rpt"/>
</dbReference>
<evidence type="ECO:0000256" key="10">
    <source>
        <dbReference type="ARBA" id="ARBA00022824"/>
    </source>
</evidence>
<dbReference type="SUPFAM" id="SSF50978">
    <property type="entry name" value="WD40 repeat-like"/>
    <property type="match status" value="1"/>
</dbReference>
<evidence type="ECO:0000256" key="15">
    <source>
        <dbReference type="ARBA" id="ARBA00023136"/>
    </source>
</evidence>
<keyword evidence="9" id="KW-0677">Repeat</keyword>
<dbReference type="GO" id="GO:0000139">
    <property type="term" value="C:Golgi membrane"/>
    <property type="evidence" value="ECO:0007669"/>
    <property type="project" value="UniProtKB-SubCell"/>
</dbReference>
<dbReference type="GO" id="GO:0005789">
    <property type="term" value="C:endoplasmic reticulum membrane"/>
    <property type="evidence" value="ECO:0007669"/>
    <property type="project" value="UniProtKB-SubCell"/>
</dbReference>
<dbReference type="GO" id="GO:0032933">
    <property type="term" value="P:SREBP signaling pathway"/>
    <property type="evidence" value="ECO:0007669"/>
    <property type="project" value="InterPro"/>
</dbReference>
<keyword evidence="17" id="KW-0325">Glycoprotein</keyword>
<keyword evidence="16" id="KW-1207">Sterol metabolism</keyword>
<keyword evidence="12" id="KW-0333">Golgi apparatus</keyword>
<evidence type="ECO:0000256" key="5">
    <source>
        <dbReference type="ARBA" id="ARBA00019541"/>
    </source>
</evidence>